<dbReference type="VEuPathDB" id="AmoebaDB:FDP41_011928"/>
<comment type="caution">
    <text evidence="2">The sequence shown here is derived from an EMBL/GenBank/DDBJ whole genome shotgun (WGS) entry which is preliminary data.</text>
</comment>
<evidence type="ECO:0000313" key="3">
    <source>
        <dbReference type="Proteomes" id="UP000444721"/>
    </source>
</evidence>
<keyword evidence="3" id="KW-1185">Reference proteome</keyword>
<protein>
    <submittedName>
        <fullName evidence="2">Uncharacterized protein</fullName>
    </submittedName>
</protein>
<proteinExistence type="predicted"/>
<dbReference type="Gene3D" id="1.25.40.10">
    <property type="entry name" value="Tetratricopeptide repeat domain"/>
    <property type="match status" value="1"/>
</dbReference>
<keyword evidence="1" id="KW-0472">Membrane</keyword>
<keyword evidence="1" id="KW-0812">Transmembrane</keyword>
<organism evidence="2 3">
    <name type="scientific">Naegleria fowleri</name>
    <name type="common">Brain eating amoeba</name>
    <dbReference type="NCBI Taxonomy" id="5763"/>
    <lineage>
        <taxon>Eukaryota</taxon>
        <taxon>Discoba</taxon>
        <taxon>Heterolobosea</taxon>
        <taxon>Tetramitia</taxon>
        <taxon>Eutetramitia</taxon>
        <taxon>Vahlkampfiidae</taxon>
        <taxon>Naegleria</taxon>
    </lineage>
</organism>
<dbReference type="EMBL" id="VFQX01000012">
    <property type="protein sequence ID" value="KAF0982067.1"/>
    <property type="molecule type" value="Genomic_DNA"/>
</dbReference>
<feature type="transmembrane region" description="Helical" evidence="1">
    <location>
        <begin position="113"/>
        <end position="134"/>
    </location>
</feature>
<gene>
    <name evidence="2" type="ORF">FDP41_011928</name>
</gene>
<evidence type="ECO:0000256" key="1">
    <source>
        <dbReference type="SAM" id="Phobius"/>
    </source>
</evidence>
<accession>A0A6A5BXS1</accession>
<evidence type="ECO:0000313" key="2">
    <source>
        <dbReference type="EMBL" id="KAF0982067.1"/>
    </source>
</evidence>
<dbReference type="RefSeq" id="XP_044566780.1">
    <property type="nucleotide sequence ID" value="XM_044702391.1"/>
</dbReference>
<dbReference type="GeneID" id="68119143"/>
<sequence>MLLSGVYPTTEHYNTYLDELANTNDNFYLHDTFDDLKRRNPYQKPDAASFNTMLDNYIRHQDGQRALIQLEYMKSKNIAVDASLEGKLKELVVSKNIVTVQVHLDSNLFGKDFIELILLFNFIYLIHHVFMIFMDLSSYYNFHGFIKQLIV</sequence>
<dbReference type="Proteomes" id="UP000444721">
    <property type="component" value="Unassembled WGS sequence"/>
</dbReference>
<dbReference type="OrthoDB" id="10276417at2759"/>
<keyword evidence="1" id="KW-1133">Transmembrane helix</keyword>
<dbReference type="AlphaFoldDB" id="A0A6A5BXS1"/>
<dbReference type="InterPro" id="IPR011990">
    <property type="entry name" value="TPR-like_helical_dom_sf"/>
</dbReference>
<name>A0A6A5BXS1_NAEFO</name>
<dbReference type="VEuPathDB" id="AmoebaDB:NF0054090"/>
<dbReference type="VEuPathDB" id="AmoebaDB:NfTy_022760"/>
<reference evidence="2 3" key="1">
    <citation type="journal article" date="2019" name="Sci. Rep.">
        <title>Nanopore sequencing improves the draft genome of the human pathogenic amoeba Naegleria fowleri.</title>
        <authorList>
            <person name="Liechti N."/>
            <person name="Schurch N."/>
            <person name="Bruggmann R."/>
            <person name="Wittwer M."/>
        </authorList>
    </citation>
    <scope>NUCLEOTIDE SEQUENCE [LARGE SCALE GENOMIC DNA]</scope>
    <source>
        <strain evidence="2 3">ATCC 30894</strain>
    </source>
</reference>